<dbReference type="STRING" id="89093.SAMN04488558_103107"/>
<keyword evidence="2" id="KW-1185">Reference proteome</keyword>
<evidence type="ECO:0000313" key="2">
    <source>
        <dbReference type="Proteomes" id="UP000198833"/>
    </source>
</evidence>
<gene>
    <name evidence="1" type="ORF">SAMN04488558_103107</name>
</gene>
<name>A0A1H9BUA4_9LACT</name>
<dbReference type="Pfam" id="PF07852">
    <property type="entry name" value="DUF1642"/>
    <property type="match status" value="1"/>
</dbReference>
<protein>
    <recommendedName>
        <fullName evidence="3">DUF1642 domain-containing protein</fullName>
    </recommendedName>
</protein>
<dbReference type="EMBL" id="FOEN01000003">
    <property type="protein sequence ID" value="SEP92522.1"/>
    <property type="molecule type" value="Genomic_DNA"/>
</dbReference>
<reference evidence="1 2" key="1">
    <citation type="submission" date="2016-10" db="EMBL/GenBank/DDBJ databases">
        <authorList>
            <person name="de Groot N.N."/>
        </authorList>
    </citation>
    <scope>NUCLEOTIDE SEQUENCE [LARGE SCALE GENOMIC DNA]</scope>
    <source>
        <strain evidence="1 2">DSM 15695</strain>
    </source>
</reference>
<evidence type="ECO:0000313" key="1">
    <source>
        <dbReference type="EMBL" id="SEP92522.1"/>
    </source>
</evidence>
<evidence type="ECO:0008006" key="3">
    <source>
        <dbReference type="Google" id="ProtNLM"/>
    </source>
</evidence>
<proteinExistence type="predicted"/>
<dbReference type="Proteomes" id="UP000198833">
    <property type="component" value="Unassembled WGS sequence"/>
</dbReference>
<accession>A0A1H9BUA4</accession>
<organism evidence="1 2">
    <name type="scientific">Ignavigranum ruoffiae</name>
    <dbReference type="NCBI Taxonomy" id="89093"/>
    <lineage>
        <taxon>Bacteria</taxon>
        <taxon>Bacillati</taxon>
        <taxon>Bacillota</taxon>
        <taxon>Bacilli</taxon>
        <taxon>Lactobacillales</taxon>
        <taxon>Aerococcaceae</taxon>
        <taxon>Ignavigranum</taxon>
    </lineage>
</organism>
<dbReference type="InterPro" id="IPR012865">
    <property type="entry name" value="DUF1642"/>
</dbReference>
<sequence>MMDKREVINKITEIINGLEEPFDWQTTEWEAVEEPEKAKIPKFVANWIKEVKFGGGTLREALDFIAQPDEVYGWVYANDYNKFEVLAKAWINGYEIEKEPLFYAKIKGSELTRDYYRRYWNYLPLEDRFIVLGNHHTDEYQTKFSKEQWNNLGINDTNADFEEVES</sequence>
<dbReference type="AlphaFoldDB" id="A0A1H9BUA4"/>